<gene>
    <name evidence="14" type="ORF">GMORB2_6016</name>
</gene>
<dbReference type="GO" id="GO:0006433">
    <property type="term" value="P:prolyl-tRNA aminoacylation"/>
    <property type="evidence" value="ECO:0007669"/>
    <property type="project" value="InterPro"/>
</dbReference>
<dbReference type="Pfam" id="PF00587">
    <property type="entry name" value="tRNA-synt_2b"/>
    <property type="match status" value="1"/>
</dbReference>
<dbReference type="GO" id="GO:0004827">
    <property type="term" value="F:proline-tRNA ligase activity"/>
    <property type="evidence" value="ECO:0007669"/>
    <property type="project" value="UniProtKB-EC"/>
</dbReference>
<reference evidence="14" key="1">
    <citation type="submission" date="2020-03" db="EMBL/GenBank/DDBJ databases">
        <title>Site-based positive gene gene selection in Geosmithia morbida across the United States reveals a broad range of putative effectors and factors for local host and environmental adapation.</title>
        <authorList>
            <person name="Onufrak A."/>
            <person name="Murdoch R.W."/>
            <person name="Gazis R."/>
            <person name="Huff M."/>
            <person name="Staton M."/>
            <person name="Klingeman W."/>
            <person name="Hadziabdic D."/>
        </authorList>
    </citation>
    <scope>NUCLEOTIDE SEQUENCE</scope>
    <source>
        <strain evidence="14">1262</strain>
    </source>
</reference>
<dbReference type="AlphaFoldDB" id="A0A9P4YV04"/>
<dbReference type="SUPFAM" id="SSF52954">
    <property type="entry name" value="Class II aaRS ABD-related"/>
    <property type="match status" value="1"/>
</dbReference>
<feature type="domain" description="Aminoacyl-transfer RNA synthetases class-II family profile" evidence="13">
    <location>
        <begin position="1"/>
        <end position="440"/>
    </location>
</feature>
<keyword evidence="5" id="KW-0963">Cytoplasm</keyword>
<dbReference type="InterPro" id="IPR036621">
    <property type="entry name" value="Anticodon-bd_dom_sf"/>
</dbReference>
<dbReference type="RefSeq" id="XP_035321967.1">
    <property type="nucleotide sequence ID" value="XM_035467986.1"/>
</dbReference>
<keyword evidence="6" id="KW-0436">Ligase</keyword>
<name>A0A9P4YV04_9HYPO</name>
<comment type="caution">
    <text evidence="14">The sequence shown here is derived from an EMBL/GenBank/DDBJ whole genome shotgun (WGS) entry which is preliminary data.</text>
</comment>
<evidence type="ECO:0000256" key="6">
    <source>
        <dbReference type="ARBA" id="ARBA00022598"/>
    </source>
</evidence>
<evidence type="ECO:0000259" key="13">
    <source>
        <dbReference type="PROSITE" id="PS50862"/>
    </source>
</evidence>
<dbReference type="Pfam" id="PF03129">
    <property type="entry name" value="HGTP_anticodon"/>
    <property type="match status" value="1"/>
</dbReference>
<evidence type="ECO:0000256" key="10">
    <source>
        <dbReference type="ARBA" id="ARBA00023146"/>
    </source>
</evidence>
<dbReference type="InterPro" id="IPR045864">
    <property type="entry name" value="aa-tRNA-synth_II/BPL/LPL"/>
</dbReference>
<dbReference type="InterPro" id="IPR002316">
    <property type="entry name" value="Pro-tRNA-ligase_IIa"/>
</dbReference>
<protein>
    <recommendedName>
        <fullName evidence="4">proline--tRNA ligase</fullName>
        <ecNumber evidence="4">6.1.1.15</ecNumber>
    </recommendedName>
    <alternativeName>
        <fullName evidence="11">Prolyl-tRNA synthetase</fullName>
    </alternativeName>
</protein>
<dbReference type="FunFam" id="3.30.930.10:FF:000066">
    <property type="entry name" value="Proline--tRNA ligase"/>
    <property type="match status" value="1"/>
</dbReference>
<dbReference type="Proteomes" id="UP000749293">
    <property type="component" value="Unassembled WGS sequence"/>
</dbReference>
<dbReference type="InterPro" id="IPR050062">
    <property type="entry name" value="Pro-tRNA_synthetase"/>
</dbReference>
<keyword evidence="15" id="KW-1185">Reference proteome</keyword>
<comment type="similarity">
    <text evidence="2">Belongs to the class-II aminoacyl-tRNA synthetase family.</text>
</comment>
<keyword evidence="10" id="KW-0030">Aminoacyl-tRNA synthetase</keyword>
<dbReference type="CDD" id="cd00779">
    <property type="entry name" value="ProRS_core_prok"/>
    <property type="match status" value="1"/>
</dbReference>
<evidence type="ECO:0000256" key="9">
    <source>
        <dbReference type="ARBA" id="ARBA00022917"/>
    </source>
</evidence>
<evidence type="ECO:0000256" key="5">
    <source>
        <dbReference type="ARBA" id="ARBA00022490"/>
    </source>
</evidence>
<comment type="subunit">
    <text evidence="3">Homodimer.</text>
</comment>
<evidence type="ECO:0000313" key="15">
    <source>
        <dbReference type="Proteomes" id="UP000749293"/>
    </source>
</evidence>
<dbReference type="GO" id="GO:0005524">
    <property type="term" value="F:ATP binding"/>
    <property type="evidence" value="ECO:0007669"/>
    <property type="project" value="UniProtKB-KW"/>
</dbReference>
<evidence type="ECO:0000256" key="8">
    <source>
        <dbReference type="ARBA" id="ARBA00022840"/>
    </source>
</evidence>
<dbReference type="GeneID" id="55972241"/>
<dbReference type="InterPro" id="IPR004154">
    <property type="entry name" value="Anticodon-bd"/>
</dbReference>
<dbReference type="OrthoDB" id="10267474at2759"/>
<evidence type="ECO:0000256" key="4">
    <source>
        <dbReference type="ARBA" id="ARBA00012831"/>
    </source>
</evidence>
<dbReference type="Gene3D" id="3.30.930.10">
    <property type="entry name" value="Bira Bifunctional Protein, Domain 2"/>
    <property type="match status" value="2"/>
</dbReference>
<evidence type="ECO:0000256" key="12">
    <source>
        <dbReference type="ARBA" id="ARBA00047671"/>
    </source>
</evidence>
<evidence type="ECO:0000256" key="1">
    <source>
        <dbReference type="ARBA" id="ARBA00004496"/>
    </source>
</evidence>
<comment type="subcellular location">
    <subcellularLocation>
        <location evidence="1">Cytoplasm</location>
    </subcellularLocation>
</comment>
<evidence type="ECO:0000256" key="2">
    <source>
        <dbReference type="ARBA" id="ARBA00008226"/>
    </source>
</evidence>
<dbReference type="PRINTS" id="PR01046">
    <property type="entry name" value="TRNASYNTHPRO"/>
</dbReference>
<dbReference type="PANTHER" id="PTHR42753">
    <property type="entry name" value="MITOCHONDRIAL RIBOSOME PROTEIN L39/PROLYL-TRNA LIGASE FAMILY MEMBER"/>
    <property type="match status" value="1"/>
</dbReference>
<evidence type="ECO:0000256" key="11">
    <source>
        <dbReference type="ARBA" id="ARBA00029731"/>
    </source>
</evidence>
<dbReference type="SUPFAM" id="SSF55681">
    <property type="entry name" value="Class II aaRS and biotin synthetases"/>
    <property type="match status" value="1"/>
</dbReference>
<keyword evidence="8" id="KW-0067">ATP-binding</keyword>
<dbReference type="InterPro" id="IPR044140">
    <property type="entry name" value="ProRS_anticodon_short"/>
</dbReference>
<evidence type="ECO:0000313" key="14">
    <source>
        <dbReference type="EMBL" id="KAF4123315.1"/>
    </source>
</evidence>
<proteinExistence type="inferred from homology"/>
<dbReference type="Gene3D" id="3.40.50.800">
    <property type="entry name" value="Anticodon-binding domain"/>
    <property type="match status" value="1"/>
</dbReference>
<keyword evidence="7" id="KW-0547">Nucleotide-binding</keyword>
<dbReference type="PANTHER" id="PTHR42753:SF2">
    <property type="entry name" value="PROLINE--TRNA LIGASE"/>
    <property type="match status" value="1"/>
</dbReference>
<accession>A0A9P4YV04</accession>
<comment type="catalytic activity">
    <reaction evidence="12">
        <text>tRNA(Pro) + L-proline + ATP = L-prolyl-tRNA(Pro) + AMP + diphosphate</text>
        <dbReference type="Rhea" id="RHEA:14305"/>
        <dbReference type="Rhea" id="RHEA-COMP:9700"/>
        <dbReference type="Rhea" id="RHEA-COMP:9702"/>
        <dbReference type="ChEBI" id="CHEBI:30616"/>
        <dbReference type="ChEBI" id="CHEBI:33019"/>
        <dbReference type="ChEBI" id="CHEBI:60039"/>
        <dbReference type="ChEBI" id="CHEBI:78442"/>
        <dbReference type="ChEBI" id="CHEBI:78532"/>
        <dbReference type="ChEBI" id="CHEBI:456215"/>
        <dbReference type="EC" id="6.1.1.15"/>
    </reaction>
</comment>
<dbReference type="GO" id="GO:0005739">
    <property type="term" value="C:mitochondrion"/>
    <property type="evidence" value="ECO:0007669"/>
    <property type="project" value="TreeGrafter"/>
</dbReference>
<organism evidence="14 15">
    <name type="scientific">Geosmithia morbida</name>
    <dbReference type="NCBI Taxonomy" id="1094350"/>
    <lineage>
        <taxon>Eukaryota</taxon>
        <taxon>Fungi</taxon>
        <taxon>Dikarya</taxon>
        <taxon>Ascomycota</taxon>
        <taxon>Pezizomycotina</taxon>
        <taxon>Sordariomycetes</taxon>
        <taxon>Hypocreomycetidae</taxon>
        <taxon>Hypocreales</taxon>
        <taxon>Bionectriaceae</taxon>
        <taxon>Geosmithia</taxon>
    </lineage>
</organism>
<dbReference type="InterPro" id="IPR033730">
    <property type="entry name" value="ProRS_core_prok"/>
</dbReference>
<dbReference type="EC" id="6.1.1.15" evidence="4"/>
<dbReference type="InterPro" id="IPR002314">
    <property type="entry name" value="aa-tRNA-synt_IIb"/>
</dbReference>
<dbReference type="PROSITE" id="PS50862">
    <property type="entry name" value="AA_TRNA_LIGASE_II"/>
    <property type="match status" value="1"/>
</dbReference>
<keyword evidence="9" id="KW-0648">Protein biosynthesis</keyword>
<evidence type="ECO:0000256" key="3">
    <source>
        <dbReference type="ARBA" id="ARBA00011738"/>
    </source>
</evidence>
<evidence type="ECO:0000256" key="7">
    <source>
        <dbReference type="ARBA" id="ARBA00022741"/>
    </source>
</evidence>
<dbReference type="InterPro" id="IPR006195">
    <property type="entry name" value="aa-tRNA-synth_II"/>
</dbReference>
<dbReference type="EMBL" id="JAANYQ010000006">
    <property type="protein sequence ID" value="KAF4123315.1"/>
    <property type="molecule type" value="Genomic_DNA"/>
</dbReference>
<dbReference type="CDD" id="cd00861">
    <property type="entry name" value="ProRS_anticodon_short"/>
    <property type="match status" value="1"/>
</dbReference>
<sequence length="546" mass="60582">MAPTQKESGHEKLVRAGFLRQAHSGIFQLLPLGARVQDKIERLVDKHMQSLGASRLSLSTITSESLWRKSGRFESVAPELFRLRDRKDVPLLLAPTHEEEITVMVASTLKSYKDLPLRLYQITRKYRDEIRPRHGLLRSREFLMKDMYSFDTTYESAFQTYQDTVAAYKAIFSELKLPVVVAEASSGDMGGDLSHEYLLAHPIGSDTMATCNSCGYAANDEVAASRPVPLSETSDVSASSVCMWRGITKDRRTLVNAWLYKPRYDITPEDVNIHAIKSVVPDLDTSLTGDVLPMWKDALEGAPKDAPVRLLNVVDSRLSPFVKELADSPEIIPSEFSVGPEHSTITQTNNGSSLNLLRLQDGDGCVRCESGTLRVDRALELGHTFYLGTRYSEPLDALVSLPEAPGKKIPVQMGCYGIGISRIFGTVAEHLADDKGLNWPNAIAPFQAVVIPTSDTTQDTLDFYDRLSQSGTRSDAPLDIVLDDRKQGFGWKMKDADLTGYPVTVVLGRGWKDKGTCEIQCRRLSVRENISLEAAPAYLRGLLEQL</sequence>